<proteinExistence type="predicted"/>
<feature type="transmembrane region" description="Helical" evidence="5">
    <location>
        <begin position="50"/>
        <end position="67"/>
    </location>
</feature>
<evidence type="ECO:0000259" key="6">
    <source>
        <dbReference type="Pfam" id="PF04932"/>
    </source>
</evidence>
<evidence type="ECO:0000256" key="5">
    <source>
        <dbReference type="SAM" id="Phobius"/>
    </source>
</evidence>
<accession>A0A6M5XZL3</accession>
<evidence type="ECO:0000256" key="2">
    <source>
        <dbReference type="ARBA" id="ARBA00022692"/>
    </source>
</evidence>
<feature type="transmembrane region" description="Helical" evidence="5">
    <location>
        <begin position="196"/>
        <end position="229"/>
    </location>
</feature>
<evidence type="ECO:0000256" key="3">
    <source>
        <dbReference type="ARBA" id="ARBA00022989"/>
    </source>
</evidence>
<evidence type="ECO:0000256" key="1">
    <source>
        <dbReference type="ARBA" id="ARBA00004141"/>
    </source>
</evidence>
<gene>
    <name evidence="7" type="ORF">HNV11_00725</name>
</gene>
<dbReference type="GO" id="GO:0016874">
    <property type="term" value="F:ligase activity"/>
    <property type="evidence" value="ECO:0007669"/>
    <property type="project" value="UniProtKB-KW"/>
</dbReference>
<feature type="transmembrane region" description="Helical" evidence="5">
    <location>
        <begin position="104"/>
        <end position="122"/>
    </location>
</feature>
<protein>
    <submittedName>
        <fullName evidence="7">O-antigen ligase family protein</fullName>
    </submittedName>
</protein>
<evidence type="ECO:0000256" key="4">
    <source>
        <dbReference type="ARBA" id="ARBA00023136"/>
    </source>
</evidence>
<feature type="transmembrane region" description="Helical" evidence="5">
    <location>
        <begin position="18"/>
        <end position="38"/>
    </location>
</feature>
<feature type="transmembrane region" description="Helical" evidence="5">
    <location>
        <begin position="380"/>
        <end position="398"/>
    </location>
</feature>
<evidence type="ECO:0000313" key="7">
    <source>
        <dbReference type="EMBL" id="QJW87998.1"/>
    </source>
</evidence>
<keyword evidence="2 5" id="KW-0812">Transmembrane</keyword>
<dbReference type="InterPro" id="IPR051533">
    <property type="entry name" value="WaaL-like"/>
</dbReference>
<organism evidence="7 8">
    <name type="scientific">Spirosoma taeanense</name>
    <dbReference type="NCBI Taxonomy" id="2735870"/>
    <lineage>
        <taxon>Bacteria</taxon>
        <taxon>Pseudomonadati</taxon>
        <taxon>Bacteroidota</taxon>
        <taxon>Cytophagia</taxon>
        <taxon>Cytophagales</taxon>
        <taxon>Cytophagaceae</taxon>
        <taxon>Spirosoma</taxon>
    </lineage>
</organism>
<dbReference type="AlphaFoldDB" id="A0A6M5XZL3"/>
<dbReference type="EMBL" id="CP053435">
    <property type="protein sequence ID" value="QJW87998.1"/>
    <property type="molecule type" value="Genomic_DNA"/>
</dbReference>
<sequence length="445" mass="50553">MLVIFACSYFYYGNNHGGLWNLSNCAALGLYAFASPWWKRNTNLPLLSKILLWGVFILNTLGLVLVADTPLAVRAEGFMLSLSYGLLYLFIVQLPANKVFFQRLLLVVAALSVWNMIIALNQKLMLVSVSSPLLPAGYEENLENNGWENYEHKSERSNGSFNDFELFAEYSSLILALVLPLVIRQISEYFMVHKRVLIVTALCCFLSIIATATRSSALLTVPLMLFYLVYYSPYLGRRPAFLMYLGAFVLVIILAGPYIGLDFIIERLVEIDFDQLGSGSMASADAMNREVTLKLGLKRLGESDWILGYGYGVAEHYTMALFGFVNTETNEIRDFHNLYLSLPVMLGWGGAILFVGWMLYHPVYLWQTLRQTSDPDLRALYLGLLMFWGVFFVNELKIQAIREPNYFMLIWCWLGFTISACQLNRNAQIHLVAHEELEDTVVSLD</sequence>
<name>A0A6M5XZL3_9BACT</name>
<reference evidence="7 8" key="1">
    <citation type="submission" date="2020-05" db="EMBL/GenBank/DDBJ databases">
        <title>Genome sequencing of Spirosoma sp. TS118.</title>
        <authorList>
            <person name="Lee J.-H."/>
            <person name="Jeong S."/>
            <person name="Zhao L."/>
            <person name="Jung J.-H."/>
            <person name="Kim M.-K."/>
            <person name="Lim S."/>
        </authorList>
    </citation>
    <scope>NUCLEOTIDE SEQUENCE [LARGE SCALE GENOMIC DNA]</scope>
    <source>
        <strain evidence="7 8">TS118</strain>
    </source>
</reference>
<keyword evidence="7" id="KW-0436">Ligase</keyword>
<evidence type="ECO:0000313" key="8">
    <source>
        <dbReference type="Proteomes" id="UP000502756"/>
    </source>
</evidence>
<dbReference type="GO" id="GO:0016020">
    <property type="term" value="C:membrane"/>
    <property type="evidence" value="ECO:0007669"/>
    <property type="project" value="UniProtKB-SubCell"/>
</dbReference>
<feature type="transmembrane region" description="Helical" evidence="5">
    <location>
        <begin position="73"/>
        <end position="92"/>
    </location>
</feature>
<feature type="transmembrane region" description="Helical" evidence="5">
    <location>
        <begin position="166"/>
        <end position="184"/>
    </location>
</feature>
<comment type="subcellular location">
    <subcellularLocation>
        <location evidence="1">Membrane</location>
        <topology evidence="1">Multi-pass membrane protein</topology>
    </subcellularLocation>
</comment>
<dbReference type="KEGG" id="stae:HNV11_00725"/>
<dbReference type="InterPro" id="IPR007016">
    <property type="entry name" value="O-antigen_ligase-rel_domated"/>
</dbReference>
<feature type="domain" description="O-antigen ligase-related" evidence="6">
    <location>
        <begin position="200"/>
        <end position="355"/>
    </location>
</feature>
<dbReference type="RefSeq" id="WP_171737830.1">
    <property type="nucleotide sequence ID" value="NZ_CP053435.1"/>
</dbReference>
<feature type="transmembrane region" description="Helical" evidence="5">
    <location>
        <begin position="338"/>
        <end position="360"/>
    </location>
</feature>
<dbReference type="Pfam" id="PF04932">
    <property type="entry name" value="Wzy_C"/>
    <property type="match status" value="1"/>
</dbReference>
<keyword evidence="3 5" id="KW-1133">Transmembrane helix</keyword>
<feature type="transmembrane region" description="Helical" evidence="5">
    <location>
        <begin position="241"/>
        <end position="261"/>
    </location>
</feature>
<keyword evidence="4 5" id="KW-0472">Membrane</keyword>
<dbReference type="Proteomes" id="UP000502756">
    <property type="component" value="Chromosome"/>
</dbReference>
<dbReference type="PANTHER" id="PTHR37422">
    <property type="entry name" value="TEICHURONIC ACID BIOSYNTHESIS PROTEIN TUAE"/>
    <property type="match status" value="1"/>
</dbReference>
<keyword evidence="8" id="KW-1185">Reference proteome</keyword>
<dbReference type="PANTHER" id="PTHR37422:SF23">
    <property type="entry name" value="TEICHURONIC ACID BIOSYNTHESIS PROTEIN TUAE"/>
    <property type="match status" value="1"/>
</dbReference>